<dbReference type="Pfam" id="PF01381">
    <property type="entry name" value="HTH_3"/>
    <property type="match status" value="1"/>
</dbReference>
<evidence type="ECO:0000313" key="5">
    <source>
        <dbReference type="Proteomes" id="UP001387364"/>
    </source>
</evidence>
<organism evidence="4 5">
    <name type="scientific">Bacillus kandeliae</name>
    <dbReference type="NCBI Taxonomy" id="3129297"/>
    <lineage>
        <taxon>Bacteria</taxon>
        <taxon>Bacillati</taxon>
        <taxon>Bacillota</taxon>
        <taxon>Bacilli</taxon>
        <taxon>Bacillales</taxon>
        <taxon>Bacillaceae</taxon>
        <taxon>Bacillus</taxon>
    </lineage>
</organism>
<sequence length="108" mass="12328">MAIGKRIRTLRMERGLSLTELANRAGVAKSYISSVEREIQLNPSIQFLSKISSVLNVSVEKLINDNNDSTELVDSEWLALAKEAMESGISKEQFKQFLEFQKWQKTHK</sequence>
<dbReference type="SMART" id="SM00530">
    <property type="entry name" value="HTH_XRE"/>
    <property type="match status" value="1"/>
</dbReference>
<dbReference type="EMBL" id="CP147404">
    <property type="protein sequence ID" value="WXB92857.1"/>
    <property type="molecule type" value="Genomic_DNA"/>
</dbReference>
<dbReference type="CDD" id="cd00093">
    <property type="entry name" value="HTH_XRE"/>
    <property type="match status" value="1"/>
</dbReference>
<dbReference type="SUPFAM" id="SSF47413">
    <property type="entry name" value="lambda repressor-like DNA-binding domains"/>
    <property type="match status" value="1"/>
</dbReference>
<reference evidence="4 5" key="1">
    <citation type="submission" date="2024-02" db="EMBL/GenBank/DDBJ databases">
        <title>Seven novel Bacillus-like species.</title>
        <authorList>
            <person name="Liu G."/>
        </authorList>
    </citation>
    <scope>NUCLEOTIDE SEQUENCE [LARGE SCALE GENOMIC DNA]</scope>
    <source>
        <strain evidence="4 5">FJAT-52991</strain>
    </source>
</reference>
<dbReference type="SUPFAM" id="SSF47406">
    <property type="entry name" value="SinR repressor dimerisation domain-like"/>
    <property type="match status" value="1"/>
</dbReference>
<dbReference type="InterPro" id="IPR010981">
    <property type="entry name" value="SinR/SinI_dimer_dom"/>
</dbReference>
<dbReference type="InterPro" id="IPR001387">
    <property type="entry name" value="Cro/C1-type_HTH"/>
</dbReference>
<dbReference type="PANTHER" id="PTHR46797">
    <property type="entry name" value="HTH-TYPE TRANSCRIPTIONAL REGULATOR"/>
    <property type="match status" value="1"/>
</dbReference>
<dbReference type="PANTHER" id="PTHR46797:SF13">
    <property type="entry name" value="HTH-TYPE TRANSCRIPTIONAL REGULATOR SINR"/>
    <property type="match status" value="1"/>
</dbReference>
<protein>
    <submittedName>
        <fullName evidence="4">Helix-turn-helix domain-containing protein</fullName>
    </submittedName>
</protein>
<feature type="domain" description="HTH cro/C1-type" evidence="2">
    <location>
        <begin position="7"/>
        <end position="62"/>
    </location>
</feature>
<dbReference type="Pfam" id="PF08671">
    <property type="entry name" value="SinI"/>
    <property type="match status" value="1"/>
</dbReference>
<dbReference type="InterPro" id="IPR036281">
    <property type="entry name" value="SinR/SinI_dimer_dom_sf"/>
</dbReference>
<name>A0ABZ2N6D2_9BACI</name>
<feature type="domain" description="Sin" evidence="3">
    <location>
        <begin position="64"/>
        <end position="102"/>
    </location>
</feature>
<evidence type="ECO:0000259" key="3">
    <source>
        <dbReference type="PROSITE" id="PS51500"/>
    </source>
</evidence>
<dbReference type="InterPro" id="IPR050807">
    <property type="entry name" value="TransReg_Diox_bact_type"/>
</dbReference>
<evidence type="ECO:0000313" key="4">
    <source>
        <dbReference type="EMBL" id="WXB92857.1"/>
    </source>
</evidence>
<keyword evidence="5" id="KW-1185">Reference proteome</keyword>
<dbReference type="Proteomes" id="UP001387364">
    <property type="component" value="Chromosome"/>
</dbReference>
<proteinExistence type="predicted"/>
<evidence type="ECO:0000259" key="2">
    <source>
        <dbReference type="PROSITE" id="PS50943"/>
    </source>
</evidence>
<keyword evidence="1" id="KW-0238">DNA-binding</keyword>
<dbReference type="InterPro" id="IPR010982">
    <property type="entry name" value="Lambda_DNA-bd_dom_sf"/>
</dbReference>
<gene>
    <name evidence="4" type="ORF">WDJ61_16770</name>
</gene>
<dbReference type="RefSeq" id="WP_338751795.1">
    <property type="nucleotide sequence ID" value="NZ_CP147404.1"/>
</dbReference>
<dbReference type="Gene3D" id="1.10.260.40">
    <property type="entry name" value="lambda repressor-like DNA-binding domains"/>
    <property type="match status" value="1"/>
</dbReference>
<accession>A0ABZ2N6D2</accession>
<dbReference type="PROSITE" id="PS50943">
    <property type="entry name" value="HTH_CROC1"/>
    <property type="match status" value="1"/>
</dbReference>
<evidence type="ECO:0000256" key="1">
    <source>
        <dbReference type="ARBA" id="ARBA00023125"/>
    </source>
</evidence>
<dbReference type="PROSITE" id="PS51500">
    <property type="entry name" value="SIN"/>
    <property type="match status" value="1"/>
</dbReference>